<name>W6UHI8_ECHGR</name>
<reference evidence="1 2" key="1">
    <citation type="journal article" date="2013" name="Nat. Genet.">
        <title>The genome of the hydatid tapeworm Echinococcus granulosus.</title>
        <authorList>
            <person name="Zheng H."/>
            <person name="Zhang W."/>
            <person name="Zhang L."/>
            <person name="Zhang Z."/>
            <person name="Li J."/>
            <person name="Lu G."/>
            <person name="Zhu Y."/>
            <person name="Wang Y."/>
            <person name="Huang Y."/>
            <person name="Liu J."/>
            <person name="Kang H."/>
            <person name="Chen J."/>
            <person name="Wang L."/>
            <person name="Chen A."/>
            <person name="Yu S."/>
            <person name="Gao Z."/>
            <person name="Jin L."/>
            <person name="Gu W."/>
            <person name="Wang Z."/>
            <person name="Zhao L."/>
            <person name="Shi B."/>
            <person name="Wen H."/>
            <person name="Lin R."/>
            <person name="Jones M.K."/>
            <person name="Brejova B."/>
            <person name="Vinar T."/>
            <person name="Zhao G."/>
            <person name="McManus D.P."/>
            <person name="Chen Z."/>
            <person name="Zhou Y."/>
            <person name="Wang S."/>
        </authorList>
    </citation>
    <scope>NUCLEOTIDE SEQUENCE [LARGE SCALE GENOMIC DNA]</scope>
</reference>
<keyword evidence="2" id="KW-1185">Reference proteome</keyword>
<dbReference type="CTD" id="36343273"/>
<comment type="caution">
    <text evidence="1">The sequence shown here is derived from an EMBL/GenBank/DDBJ whole genome shotgun (WGS) entry which is preliminary data.</text>
</comment>
<sequence length="143" mass="16282">MRTAARGITFSINFKILVIYLRINAFFIHSESRPDIPYSPLQMHLRPNRSSTITSGYAKRMLHRNTWADFWCPSGLKPAIKSNSFLQISSIAFSFLEYVNAFGNAICLFVPCQVSASCDVLLHFYGKFTHNPSPYPLDDLIDI</sequence>
<dbReference type="EMBL" id="APAU02000081">
    <property type="protein sequence ID" value="EUB57547.1"/>
    <property type="molecule type" value="Genomic_DNA"/>
</dbReference>
<protein>
    <submittedName>
        <fullName evidence="1">Uncharacterized protein</fullName>
    </submittedName>
</protein>
<dbReference type="KEGG" id="egl:EGR_07558"/>
<evidence type="ECO:0000313" key="1">
    <source>
        <dbReference type="EMBL" id="EUB57547.1"/>
    </source>
</evidence>
<organism evidence="1 2">
    <name type="scientific">Echinococcus granulosus</name>
    <name type="common">Hydatid tapeworm</name>
    <dbReference type="NCBI Taxonomy" id="6210"/>
    <lineage>
        <taxon>Eukaryota</taxon>
        <taxon>Metazoa</taxon>
        <taxon>Spiralia</taxon>
        <taxon>Lophotrochozoa</taxon>
        <taxon>Platyhelminthes</taxon>
        <taxon>Cestoda</taxon>
        <taxon>Eucestoda</taxon>
        <taxon>Cyclophyllidea</taxon>
        <taxon>Taeniidae</taxon>
        <taxon>Echinococcus</taxon>
        <taxon>Echinococcus granulosus group</taxon>
    </lineage>
</organism>
<evidence type="ECO:0000313" key="2">
    <source>
        <dbReference type="Proteomes" id="UP000019149"/>
    </source>
</evidence>
<dbReference type="Proteomes" id="UP000019149">
    <property type="component" value="Unassembled WGS sequence"/>
</dbReference>
<accession>W6UHI8</accession>
<dbReference type="RefSeq" id="XP_024348743.1">
    <property type="nucleotide sequence ID" value="XM_024496807.1"/>
</dbReference>
<dbReference type="GeneID" id="36343273"/>
<dbReference type="AlphaFoldDB" id="W6UHI8"/>
<proteinExistence type="predicted"/>
<gene>
    <name evidence="1" type="ORF">EGR_07558</name>
</gene>